<feature type="transmembrane region" description="Helical" evidence="8">
    <location>
        <begin position="101"/>
        <end position="119"/>
    </location>
</feature>
<feature type="transmembrane region" description="Helical" evidence="8">
    <location>
        <begin position="344"/>
        <end position="364"/>
    </location>
</feature>
<dbReference type="AlphaFoldDB" id="A0A1F5FV67"/>
<feature type="transmembrane region" description="Helical" evidence="8">
    <location>
        <begin position="76"/>
        <end position="95"/>
    </location>
</feature>
<reference evidence="10 11" key="1">
    <citation type="journal article" date="2016" name="Nat. Commun.">
        <title>Thousands of microbial genomes shed light on interconnected biogeochemical processes in an aquifer system.</title>
        <authorList>
            <person name="Anantharaman K."/>
            <person name="Brown C.T."/>
            <person name="Hug L.A."/>
            <person name="Sharon I."/>
            <person name="Castelle C.J."/>
            <person name="Probst A.J."/>
            <person name="Thomas B.C."/>
            <person name="Singh A."/>
            <person name="Wilkins M.J."/>
            <person name="Karaoz U."/>
            <person name="Brodie E.L."/>
            <person name="Williams K.H."/>
            <person name="Hubbard S.S."/>
            <person name="Banfield J.F."/>
        </authorList>
    </citation>
    <scope>NUCLEOTIDE SEQUENCE [LARGE SCALE GENOMIC DNA]</scope>
</reference>
<evidence type="ECO:0000256" key="8">
    <source>
        <dbReference type="SAM" id="Phobius"/>
    </source>
</evidence>
<sequence>MAIKGKNPINKKKLFYLIFFSVLIFSIFLRVHDIYNFTTFSGEEGYDLEIVKKIITAGDFTLLGPKSGPYNNLVQLYLGPLYYYLILPALFLFHLDPIGPAYFSAFLSICTVVLVFLIGKTVFKNSFVSLFPMAIFGFSPIMVDQARSSSPAYYVPFFSGLLLYSLLKIQKNSKYFFWIFLGGALGSLIQLHYSTLFLFPVVGLFFLLNREKFKLKYFLLALLTFFIVISPLLLFEVRNKFFITKSFFTQLVFSGHFFALSKILFSLKNSISSLTYLLVPLKNNVIEFTIPVLLLVFFFISKISLKKEKETRKSSIDKIILFLACWLVINIIFLFFFPGEIQTHYYNASVCSILIFETALFFYFSKYQEKIAIGIMILFAAVNLFSNRFSADNGNSMAKGWNLKGVKKASEIIAKDPGTDKKFNVAATLDGDTRARPYRYFLDLAHKIPQDVENYPDSQVLYLIARDEENRIRSYTVWEVAVFAPFKIDKKWEIQNGIKLYKLVKPEKK</sequence>
<evidence type="ECO:0000256" key="7">
    <source>
        <dbReference type="ARBA" id="ARBA00023136"/>
    </source>
</evidence>
<evidence type="ECO:0000256" key="4">
    <source>
        <dbReference type="ARBA" id="ARBA00022679"/>
    </source>
</evidence>
<keyword evidence="4" id="KW-0808">Transferase</keyword>
<feature type="transmembrane region" description="Helical" evidence="8">
    <location>
        <begin position="217"/>
        <end position="235"/>
    </location>
</feature>
<dbReference type="EMBL" id="MFAU01000045">
    <property type="protein sequence ID" value="OGD83507.1"/>
    <property type="molecule type" value="Genomic_DNA"/>
</dbReference>
<evidence type="ECO:0000313" key="10">
    <source>
        <dbReference type="EMBL" id="OGD83507.1"/>
    </source>
</evidence>
<feature type="transmembrane region" description="Helical" evidence="8">
    <location>
        <begin position="14"/>
        <end position="31"/>
    </location>
</feature>
<feature type="transmembrane region" description="Helical" evidence="8">
    <location>
        <begin position="152"/>
        <end position="169"/>
    </location>
</feature>
<evidence type="ECO:0000256" key="6">
    <source>
        <dbReference type="ARBA" id="ARBA00022989"/>
    </source>
</evidence>
<dbReference type="Proteomes" id="UP000179252">
    <property type="component" value="Unassembled WGS sequence"/>
</dbReference>
<evidence type="ECO:0000256" key="5">
    <source>
        <dbReference type="ARBA" id="ARBA00022692"/>
    </source>
</evidence>
<dbReference type="PANTHER" id="PTHR33908:SF11">
    <property type="entry name" value="MEMBRANE PROTEIN"/>
    <property type="match status" value="1"/>
</dbReference>
<gene>
    <name evidence="10" type="ORF">A2165_02725</name>
</gene>
<comment type="subcellular location">
    <subcellularLocation>
        <location evidence="1">Cell membrane</location>
        <topology evidence="1">Multi-pass membrane protein</topology>
    </subcellularLocation>
</comment>
<evidence type="ECO:0000313" key="11">
    <source>
        <dbReference type="Proteomes" id="UP000179252"/>
    </source>
</evidence>
<dbReference type="GO" id="GO:0005886">
    <property type="term" value="C:plasma membrane"/>
    <property type="evidence" value="ECO:0007669"/>
    <property type="project" value="UniProtKB-SubCell"/>
</dbReference>
<keyword evidence="2" id="KW-1003">Cell membrane</keyword>
<organism evidence="10 11">
    <name type="scientific">Candidatus Curtissbacteria bacterium RBG_13_40_7</name>
    <dbReference type="NCBI Taxonomy" id="1797706"/>
    <lineage>
        <taxon>Bacteria</taxon>
        <taxon>Candidatus Curtissiibacteriota</taxon>
    </lineage>
</organism>
<evidence type="ECO:0000256" key="1">
    <source>
        <dbReference type="ARBA" id="ARBA00004651"/>
    </source>
</evidence>
<keyword evidence="5 8" id="KW-0812">Transmembrane</keyword>
<dbReference type="InterPro" id="IPR050297">
    <property type="entry name" value="LipidA_mod_glycosyltrf_83"/>
</dbReference>
<comment type="caution">
    <text evidence="10">The sequence shown here is derived from an EMBL/GenBank/DDBJ whole genome shotgun (WGS) entry which is preliminary data.</text>
</comment>
<dbReference type="GO" id="GO:0009103">
    <property type="term" value="P:lipopolysaccharide biosynthetic process"/>
    <property type="evidence" value="ECO:0007669"/>
    <property type="project" value="UniProtKB-ARBA"/>
</dbReference>
<keyword evidence="7 8" id="KW-0472">Membrane</keyword>
<dbReference type="Pfam" id="PF13231">
    <property type="entry name" value="PMT_2"/>
    <property type="match status" value="1"/>
</dbReference>
<feature type="transmembrane region" description="Helical" evidence="8">
    <location>
        <begin position="247"/>
        <end position="265"/>
    </location>
</feature>
<evidence type="ECO:0000256" key="3">
    <source>
        <dbReference type="ARBA" id="ARBA00022676"/>
    </source>
</evidence>
<name>A0A1F5FV67_9BACT</name>
<dbReference type="GO" id="GO:0016763">
    <property type="term" value="F:pentosyltransferase activity"/>
    <property type="evidence" value="ECO:0007669"/>
    <property type="project" value="TreeGrafter"/>
</dbReference>
<feature type="transmembrane region" description="Helical" evidence="8">
    <location>
        <begin position="176"/>
        <end position="205"/>
    </location>
</feature>
<proteinExistence type="predicted"/>
<feature type="transmembrane region" description="Helical" evidence="8">
    <location>
        <begin position="285"/>
        <end position="305"/>
    </location>
</feature>
<keyword evidence="3" id="KW-0328">Glycosyltransferase</keyword>
<feature type="domain" description="Glycosyltransferase RgtA/B/C/D-like" evidence="9">
    <location>
        <begin position="80"/>
        <end position="234"/>
    </location>
</feature>
<protein>
    <recommendedName>
        <fullName evidence="9">Glycosyltransferase RgtA/B/C/D-like domain-containing protein</fullName>
    </recommendedName>
</protein>
<accession>A0A1F5FV67</accession>
<dbReference type="InterPro" id="IPR038731">
    <property type="entry name" value="RgtA/B/C-like"/>
</dbReference>
<feature type="transmembrane region" description="Helical" evidence="8">
    <location>
        <begin position="371"/>
        <end position="389"/>
    </location>
</feature>
<evidence type="ECO:0000259" key="9">
    <source>
        <dbReference type="Pfam" id="PF13231"/>
    </source>
</evidence>
<keyword evidence="6 8" id="KW-1133">Transmembrane helix</keyword>
<dbReference type="PANTHER" id="PTHR33908">
    <property type="entry name" value="MANNOSYLTRANSFERASE YKCB-RELATED"/>
    <property type="match status" value="1"/>
</dbReference>
<feature type="transmembrane region" description="Helical" evidence="8">
    <location>
        <begin position="317"/>
        <end position="338"/>
    </location>
</feature>
<evidence type="ECO:0000256" key="2">
    <source>
        <dbReference type="ARBA" id="ARBA00022475"/>
    </source>
</evidence>